<keyword evidence="1" id="KW-0732">Signal</keyword>
<feature type="signal peptide" evidence="1">
    <location>
        <begin position="1"/>
        <end position="20"/>
    </location>
</feature>
<evidence type="ECO:0000313" key="3">
    <source>
        <dbReference type="Proteomes" id="UP000076983"/>
    </source>
</evidence>
<protein>
    <recommendedName>
        <fullName evidence="4">Lipoprotein</fullName>
    </recommendedName>
</protein>
<dbReference type="Proteomes" id="UP000076983">
    <property type="component" value="Unassembled WGS sequence"/>
</dbReference>
<dbReference type="EMBL" id="LVLH01000015">
    <property type="protein sequence ID" value="OAB49161.1"/>
    <property type="molecule type" value="Genomic_DNA"/>
</dbReference>
<gene>
    <name evidence="2" type="ORF">MGALLINA_00730</name>
</gene>
<name>A0A168RP46_9BACT</name>
<dbReference type="AlphaFoldDB" id="A0A168RP46"/>
<feature type="chain" id="PRO_5007900083" description="Lipoprotein" evidence="1">
    <location>
        <begin position="21"/>
        <end position="568"/>
    </location>
</feature>
<evidence type="ECO:0000313" key="2">
    <source>
        <dbReference type="EMBL" id="OAB49161.1"/>
    </source>
</evidence>
<dbReference type="Gene3D" id="3.40.50.11110">
    <property type="entry name" value="Sialyltransferase, C-terminal GT-B Rossman nucleotide-binding domain"/>
    <property type="match status" value="1"/>
</dbReference>
<keyword evidence="3" id="KW-1185">Reference proteome</keyword>
<evidence type="ECO:0008006" key="4">
    <source>
        <dbReference type="Google" id="ProtNLM"/>
    </source>
</evidence>
<comment type="caution">
    <text evidence="2">The sequence shown here is derived from an EMBL/GenBank/DDBJ whole genome shotgun (WGS) entry which is preliminary data.</text>
</comment>
<reference evidence="2 3" key="1">
    <citation type="submission" date="2016-03" db="EMBL/GenBank/DDBJ databases">
        <title>Genome sequence of Mycoplasma gallinarum strain Mgn_IPT.</title>
        <authorList>
            <person name="Yacoub E."/>
            <person name="Sirand-Pugnet P."/>
            <person name="Barre A."/>
            <person name="Maurier F."/>
            <person name="Blanchard A."/>
            <person name="Ben Abdelmoumen B.M."/>
        </authorList>
    </citation>
    <scope>NUCLEOTIDE SEQUENCE [LARGE SCALE GENOMIC DNA]</scope>
    <source>
        <strain evidence="2 3">Mgn_IPT</strain>
    </source>
</reference>
<dbReference type="RefSeq" id="WP_063625848.1">
    <property type="nucleotide sequence ID" value="NZ_LVLH01000015.1"/>
</dbReference>
<dbReference type="OrthoDB" id="395330at2"/>
<sequence length="568" mass="67050">MKKFFCLSSLIVGLSLPLVATNCNKITGNQTKPTEPVENIIYEKNLIFQPFFDDLKDSATNEFPSIFVSRNAAQYFISSFIQLVGQLELSKNDQSVTNKNMFLIDHNVWQYENRELDTTNERFNLNYLLNSYGDKHLNQNGKLEVFENTKYLDSSSNTNYLVFPRTVSEIQNYLKEYLDSGVTKFDFYIPDISFTGMDKTVRNWIIKRANKIVILSDGNAQPYKFIRDKYLSWVANQKTFYSKEELTTKWIEFQNSNNDNLKIDWRYFLTLTDKFKIYNLDSSYINALNQDLENKGFGWAKLNINQYPLTPTAFYSYFPEIGENFIQQFNKVNNLDNKTFLDFIVKGQNNYDPNKKNLIFMGSSLFRHNEKDGRWRLSYQQYALDEIRSFFNKVHELYPRNEYNYFFKLHPVYNIDQSVEYINMLLGENSNNYAIILNSQIAWENMLAVDFTNLRKNKSILFDSNKNSKTELYGLQATTTTILSTMTFLKTELKWNDDKVKSFVDIQNFPLSNKFNIVTRDIEYKDDDKGFEANKETMNAVYEYFINSGSFPNQNEWLDMRAFLKRTK</sequence>
<dbReference type="PATRIC" id="fig|29557.3.peg.56"/>
<evidence type="ECO:0000256" key="1">
    <source>
        <dbReference type="SAM" id="SignalP"/>
    </source>
</evidence>
<organism evidence="2 3">
    <name type="scientific">Mycoplasmopsis gallinarum</name>
    <dbReference type="NCBI Taxonomy" id="29557"/>
    <lineage>
        <taxon>Bacteria</taxon>
        <taxon>Bacillati</taxon>
        <taxon>Mycoplasmatota</taxon>
        <taxon>Mycoplasmoidales</taxon>
        <taxon>Metamycoplasmataceae</taxon>
        <taxon>Mycoplasmopsis</taxon>
    </lineage>
</organism>
<proteinExistence type="predicted"/>
<accession>A0A168RP46</accession>